<keyword evidence="1" id="KW-0732">Signal</keyword>
<feature type="signal peptide" evidence="1">
    <location>
        <begin position="1"/>
        <end position="17"/>
    </location>
</feature>
<dbReference type="Proteomes" id="UP000276215">
    <property type="component" value="Unassembled WGS sequence"/>
</dbReference>
<accession>A0A3N4JMC8</accession>
<gene>
    <name evidence="2" type="ORF">L873DRAFT_1789733</name>
</gene>
<reference evidence="2 3" key="1">
    <citation type="journal article" date="2018" name="Nat. Ecol. Evol.">
        <title>Pezizomycetes genomes reveal the molecular basis of ectomycorrhizal truffle lifestyle.</title>
        <authorList>
            <person name="Murat C."/>
            <person name="Payen T."/>
            <person name="Noel B."/>
            <person name="Kuo A."/>
            <person name="Morin E."/>
            <person name="Chen J."/>
            <person name="Kohler A."/>
            <person name="Krizsan K."/>
            <person name="Balestrini R."/>
            <person name="Da Silva C."/>
            <person name="Montanini B."/>
            <person name="Hainaut M."/>
            <person name="Levati E."/>
            <person name="Barry K.W."/>
            <person name="Belfiori B."/>
            <person name="Cichocki N."/>
            <person name="Clum A."/>
            <person name="Dockter R.B."/>
            <person name="Fauchery L."/>
            <person name="Guy J."/>
            <person name="Iotti M."/>
            <person name="Le Tacon F."/>
            <person name="Lindquist E.A."/>
            <person name="Lipzen A."/>
            <person name="Malagnac F."/>
            <person name="Mello A."/>
            <person name="Molinier V."/>
            <person name="Miyauchi S."/>
            <person name="Poulain J."/>
            <person name="Riccioni C."/>
            <person name="Rubini A."/>
            <person name="Sitrit Y."/>
            <person name="Splivallo R."/>
            <person name="Traeger S."/>
            <person name="Wang M."/>
            <person name="Zifcakova L."/>
            <person name="Wipf D."/>
            <person name="Zambonelli A."/>
            <person name="Paolocci F."/>
            <person name="Nowrousian M."/>
            <person name="Ottonello S."/>
            <person name="Baldrian P."/>
            <person name="Spatafora J.W."/>
            <person name="Henrissat B."/>
            <person name="Nagy L.G."/>
            <person name="Aury J.M."/>
            <person name="Wincker P."/>
            <person name="Grigoriev I.V."/>
            <person name="Bonfante P."/>
            <person name="Martin F.M."/>
        </authorList>
    </citation>
    <scope>NUCLEOTIDE SEQUENCE [LARGE SCALE GENOMIC DNA]</scope>
    <source>
        <strain evidence="2 3">120613-1</strain>
    </source>
</reference>
<name>A0A3N4JMC8_9PEZI</name>
<organism evidence="2 3">
    <name type="scientific">Choiromyces venosus 120613-1</name>
    <dbReference type="NCBI Taxonomy" id="1336337"/>
    <lineage>
        <taxon>Eukaryota</taxon>
        <taxon>Fungi</taxon>
        <taxon>Dikarya</taxon>
        <taxon>Ascomycota</taxon>
        <taxon>Pezizomycotina</taxon>
        <taxon>Pezizomycetes</taxon>
        <taxon>Pezizales</taxon>
        <taxon>Tuberaceae</taxon>
        <taxon>Choiromyces</taxon>
    </lineage>
</organism>
<protein>
    <submittedName>
        <fullName evidence="2">Uncharacterized protein</fullName>
    </submittedName>
</protein>
<dbReference type="AlphaFoldDB" id="A0A3N4JMC8"/>
<evidence type="ECO:0000313" key="3">
    <source>
        <dbReference type="Proteomes" id="UP000276215"/>
    </source>
</evidence>
<sequence>MDALWHFWLSLVSKVLPLTRQRGSKTTNGSIVTSRSMLVHFLRALQFYSERNSGEARAGRSIYDASCARTGRTAKKNKAGFGGCTLSGRIVKRSGDGSAKKSGRGKEESWREGGCEHKKWQASRVEIENTGEGEIGGLADLMGGLGITGEKMDGLVDLMGGLGITGEKTDGMMDGLEFIREDGEEEIA</sequence>
<evidence type="ECO:0000313" key="2">
    <source>
        <dbReference type="EMBL" id="RPA99402.1"/>
    </source>
</evidence>
<dbReference type="EMBL" id="ML120388">
    <property type="protein sequence ID" value="RPA99402.1"/>
    <property type="molecule type" value="Genomic_DNA"/>
</dbReference>
<feature type="chain" id="PRO_5018207510" evidence="1">
    <location>
        <begin position="18"/>
        <end position="188"/>
    </location>
</feature>
<proteinExistence type="predicted"/>
<keyword evidence="3" id="KW-1185">Reference proteome</keyword>
<evidence type="ECO:0000256" key="1">
    <source>
        <dbReference type="SAM" id="SignalP"/>
    </source>
</evidence>